<keyword evidence="2" id="KW-1185">Reference proteome</keyword>
<gene>
    <name evidence="1" type="ORF">Scep_026090</name>
</gene>
<accession>A0AAP0HS59</accession>
<comment type="caution">
    <text evidence="1">The sequence shown here is derived from an EMBL/GenBank/DDBJ whole genome shotgun (WGS) entry which is preliminary data.</text>
</comment>
<evidence type="ECO:0000313" key="2">
    <source>
        <dbReference type="Proteomes" id="UP001419268"/>
    </source>
</evidence>
<proteinExistence type="predicted"/>
<name>A0AAP0HS59_9MAGN</name>
<dbReference type="AlphaFoldDB" id="A0AAP0HS59"/>
<dbReference type="Proteomes" id="UP001419268">
    <property type="component" value="Unassembled WGS sequence"/>
</dbReference>
<organism evidence="1 2">
    <name type="scientific">Stephania cephalantha</name>
    <dbReference type="NCBI Taxonomy" id="152367"/>
    <lineage>
        <taxon>Eukaryota</taxon>
        <taxon>Viridiplantae</taxon>
        <taxon>Streptophyta</taxon>
        <taxon>Embryophyta</taxon>
        <taxon>Tracheophyta</taxon>
        <taxon>Spermatophyta</taxon>
        <taxon>Magnoliopsida</taxon>
        <taxon>Ranunculales</taxon>
        <taxon>Menispermaceae</taxon>
        <taxon>Menispermoideae</taxon>
        <taxon>Cissampelideae</taxon>
        <taxon>Stephania</taxon>
    </lineage>
</organism>
<reference evidence="1 2" key="1">
    <citation type="submission" date="2024-01" db="EMBL/GenBank/DDBJ databases">
        <title>Genome assemblies of Stephania.</title>
        <authorList>
            <person name="Yang L."/>
        </authorList>
    </citation>
    <scope>NUCLEOTIDE SEQUENCE [LARGE SCALE GENOMIC DNA]</scope>
    <source>
        <strain evidence="1">JXDWG</strain>
        <tissue evidence="1">Leaf</tissue>
    </source>
</reference>
<dbReference type="EMBL" id="JBBNAG010000011">
    <property type="protein sequence ID" value="KAK9094621.1"/>
    <property type="molecule type" value="Genomic_DNA"/>
</dbReference>
<protein>
    <submittedName>
        <fullName evidence="1">Uncharacterized protein</fullName>
    </submittedName>
</protein>
<sequence length="84" mass="9759">MVRAVKMLVATMDRQLETQLAQYSFDMSIMQARLDDFIPQYEMFEAFQKKQEDDLIGNGNDLFIDGWGRRLSYLGLNLTSLANM</sequence>
<evidence type="ECO:0000313" key="1">
    <source>
        <dbReference type="EMBL" id="KAK9094621.1"/>
    </source>
</evidence>